<comment type="subcellular location">
    <subcellularLocation>
        <location evidence="5">Cell membrane</location>
        <topology evidence="5">Multi-pass membrane protein</topology>
    </subcellularLocation>
    <subcellularLocation>
        <location evidence="1">Membrane</location>
        <topology evidence="1">Multi-pass membrane protein</topology>
    </subcellularLocation>
</comment>
<dbReference type="HAMAP" id="MF_00902">
    <property type="entry name" value="TatC"/>
    <property type="match status" value="1"/>
</dbReference>
<proteinExistence type="inferred from homology"/>
<dbReference type="GO" id="GO:0043953">
    <property type="term" value="P:protein transport by the Tat complex"/>
    <property type="evidence" value="ECO:0007669"/>
    <property type="project" value="UniProtKB-UniRule"/>
</dbReference>
<evidence type="ECO:0000256" key="1">
    <source>
        <dbReference type="ARBA" id="ARBA00004141"/>
    </source>
</evidence>
<comment type="subunit">
    <text evidence="5">Forms a complex with TatA.</text>
</comment>
<dbReference type="EMBL" id="NQWI01000012">
    <property type="protein sequence ID" value="PDW04304.1"/>
    <property type="molecule type" value="Genomic_DNA"/>
</dbReference>
<sequence>MSEQSRNAPPPPSDEAASMSLIDHLVELRRRLVRASIGVIIGMGFGIFLVMGPFKLVDLLITTFAPLTDRPPVQSVGTTEEFTSYMTVALAIGVVLAMPVIVYQLLAFIVPALTQRERRIIFIALPFVILFFLAGIAFGWFITVPTAIRFLVGFSGSELIESQPALSNFITTVTVLLLINGIVFELPVIIYVLAFLGVVTSKQLASYRRFAIVGVTIVAAFITPTGDPINLALLAIPMYFLYELGIILARFVPKRD</sequence>
<feature type="transmembrane region" description="Helical" evidence="5">
    <location>
        <begin position="169"/>
        <end position="198"/>
    </location>
</feature>
<keyword evidence="5" id="KW-0653">Protein transport</keyword>
<comment type="caution">
    <text evidence="6">The sequence shown here is derived from an EMBL/GenBank/DDBJ whole genome shotgun (WGS) entry which is preliminary data.</text>
</comment>
<comment type="similarity">
    <text evidence="5">Belongs to the TatC family.</text>
</comment>
<dbReference type="GO" id="GO:0033281">
    <property type="term" value="C:TAT protein transport complex"/>
    <property type="evidence" value="ECO:0007669"/>
    <property type="project" value="UniProtKB-UniRule"/>
</dbReference>
<comment type="function">
    <text evidence="5">Part of the twin-arginine translocation (Tat) system that transports large folded proteins containing a characteristic twin-arginine motif in their signal peptide across membranes.</text>
</comment>
<dbReference type="GO" id="GO:0009977">
    <property type="term" value="F:proton motive force dependent protein transmembrane transporter activity"/>
    <property type="evidence" value="ECO:0007669"/>
    <property type="project" value="TreeGrafter"/>
</dbReference>
<gene>
    <name evidence="5 6" type="primary">tatC</name>
    <name evidence="6" type="ORF">CJ255_04450</name>
</gene>
<accession>A0A2A6RMI7</accession>
<keyword evidence="2 5" id="KW-0812">Transmembrane</keyword>
<dbReference type="OrthoDB" id="9777044at2"/>
<keyword evidence="5" id="KW-1003">Cell membrane</keyword>
<keyword evidence="7" id="KW-1185">Reference proteome</keyword>
<feature type="transmembrane region" description="Helical" evidence="5">
    <location>
        <begin position="210"/>
        <end position="226"/>
    </location>
</feature>
<feature type="transmembrane region" description="Helical" evidence="5">
    <location>
        <begin position="37"/>
        <end position="65"/>
    </location>
</feature>
<dbReference type="GO" id="GO:0065002">
    <property type="term" value="P:intracellular protein transmembrane transport"/>
    <property type="evidence" value="ECO:0007669"/>
    <property type="project" value="TreeGrafter"/>
</dbReference>
<name>A0A2A6RMI7_9CHLR</name>
<dbReference type="AlphaFoldDB" id="A0A2A6RMI7"/>
<evidence type="ECO:0000256" key="2">
    <source>
        <dbReference type="ARBA" id="ARBA00022692"/>
    </source>
</evidence>
<keyword evidence="4 5" id="KW-0472">Membrane</keyword>
<reference evidence="7" key="1">
    <citation type="submission" date="2017-08" db="EMBL/GenBank/DDBJ databases">
        <authorList>
            <person name="Grouzdev D.S."/>
            <person name="Gaisin V.A."/>
            <person name="Rysina M.S."/>
            <person name="Gorlenko V.M."/>
        </authorList>
    </citation>
    <scope>NUCLEOTIDE SEQUENCE [LARGE SCALE GENOMIC DNA]</scope>
    <source>
        <strain evidence="7">Kir15-3F</strain>
    </source>
</reference>
<dbReference type="PRINTS" id="PR01840">
    <property type="entry name" value="TATCFAMILY"/>
</dbReference>
<dbReference type="NCBIfam" id="TIGR00945">
    <property type="entry name" value="tatC"/>
    <property type="match status" value="1"/>
</dbReference>
<dbReference type="PANTHER" id="PTHR30371">
    <property type="entry name" value="SEC-INDEPENDENT PROTEIN TRANSLOCASE PROTEIN TATC"/>
    <property type="match status" value="1"/>
</dbReference>
<dbReference type="Pfam" id="PF00902">
    <property type="entry name" value="TatC"/>
    <property type="match status" value="1"/>
</dbReference>
<evidence type="ECO:0000256" key="4">
    <source>
        <dbReference type="ARBA" id="ARBA00023136"/>
    </source>
</evidence>
<dbReference type="Proteomes" id="UP000220527">
    <property type="component" value="Unassembled WGS sequence"/>
</dbReference>
<organism evidence="6 7">
    <name type="scientific">Candidatus Viridilinea mediisalina</name>
    <dbReference type="NCBI Taxonomy" id="2024553"/>
    <lineage>
        <taxon>Bacteria</taxon>
        <taxon>Bacillati</taxon>
        <taxon>Chloroflexota</taxon>
        <taxon>Chloroflexia</taxon>
        <taxon>Chloroflexales</taxon>
        <taxon>Chloroflexineae</taxon>
        <taxon>Oscillochloridaceae</taxon>
        <taxon>Candidatus Viridilinea</taxon>
    </lineage>
</organism>
<dbReference type="PANTHER" id="PTHR30371:SF0">
    <property type="entry name" value="SEC-INDEPENDENT PROTEIN TRANSLOCASE PROTEIN TATC, CHLOROPLASTIC-RELATED"/>
    <property type="match status" value="1"/>
</dbReference>
<evidence type="ECO:0000256" key="3">
    <source>
        <dbReference type="ARBA" id="ARBA00022989"/>
    </source>
</evidence>
<keyword evidence="5" id="KW-0813">Transport</keyword>
<keyword evidence="5" id="KW-0811">Translocation</keyword>
<evidence type="ECO:0000313" key="6">
    <source>
        <dbReference type="EMBL" id="PDW04304.1"/>
    </source>
</evidence>
<feature type="transmembrane region" description="Helical" evidence="5">
    <location>
        <begin position="120"/>
        <end position="142"/>
    </location>
</feature>
<evidence type="ECO:0000313" key="7">
    <source>
        <dbReference type="Proteomes" id="UP000220527"/>
    </source>
</evidence>
<protein>
    <recommendedName>
        <fullName evidence="5">Sec-independent protein translocase protein TatC</fullName>
    </recommendedName>
</protein>
<evidence type="ECO:0000256" key="5">
    <source>
        <dbReference type="HAMAP-Rule" id="MF_00902"/>
    </source>
</evidence>
<feature type="transmembrane region" description="Helical" evidence="5">
    <location>
        <begin position="85"/>
        <end position="108"/>
    </location>
</feature>
<keyword evidence="3 5" id="KW-1133">Transmembrane helix</keyword>
<feature type="transmembrane region" description="Helical" evidence="5">
    <location>
        <begin position="232"/>
        <end position="252"/>
    </location>
</feature>
<dbReference type="InterPro" id="IPR002033">
    <property type="entry name" value="TatC"/>
</dbReference>